<keyword evidence="1" id="KW-0812">Transmembrane</keyword>
<name>A0A7R9BRP8_9CRUS</name>
<dbReference type="AlphaFoldDB" id="A0A7R9BRP8"/>
<organism evidence="2">
    <name type="scientific">Notodromas monacha</name>
    <dbReference type="NCBI Taxonomy" id="399045"/>
    <lineage>
        <taxon>Eukaryota</taxon>
        <taxon>Metazoa</taxon>
        <taxon>Ecdysozoa</taxon>
        <taxon>Arthropoda</taxon>
        <taxon>Crustacea</taxon>
        <taxon>Oligostraca</taxon>
        <taxon>Ostracoda</taxon>
        <taxon>Podocopa</taxon>
        <taxon>Podocopida</taxon>
        <taxon>Cypridocopina</taxon>
        <taxon>Cypridoidea</taxon>
        <taxon>Cyprididae</taxon>
        <taxon>Notodromas</taxon>
    </lineage>
</organism>
<feature type="transmembrane region" description="Helical" evidence="1">
    <location>
        <begin position="28"/>
        <end position="48"/>
    </location>
</feature>
<evidence type="ECO:0000313" key="2">
    <source>
        <dbReference type="EMBL" id="CAD7280312.1"/>
    </source>
</evidence>
<gene>
    <name evidence="2" type="ORF">NMOB1V02_LOCUS7972</name>
</gene>
<dbReference type="EMBL" id="CAJPEX010002077">
    <property type="protein sequence ID" value="CAG0920464.1"/>
    <property type="molecule type" value="Genomic_DNA"/>
</dbReference>
<accession>A0A7R9BRP8</accession>
<protein>
    <submittedName>
        <fullName evidence="2">Uncharacterized protein</fullName>
    </submittedName>
</protein>
<evidence type="ECO:0000313" key="3">
    <source>
        <dbReference type="Proteomes" id="UP000678499"/>
    </source>
</evidence>
<evidence type="ECO:0000256" key="1">
    <source>
        <dbReference type="SAM" id="Phobius"/>
    </source>
</evidence>
<proteinExistence type="predicted"/>
<keyword evidence="1" id="KW-1133">Transmembrane helix</keyword>
<keyword evidence="3" id="KW-1185">Reference proteome</keyword>
<reference evidence="2" key="1">
    <citation type="submission" date="2020-11" db="EMBL/GenBank/DDBJ databases">
        <authorList>
            <person name="Tran Van P."/>
        </authorList>
    </citation>
    <scope>NUCLEOTIDE SEQUENCE</scope>
</reference>
<keyword evidence="1" id="KW-0472">Membrane</keyword>
<dbReference type="Proteomes" id="UP000678499">
    <property type="component" value="Unassembled WGS sequence"/>
</dbReference>
<dbReference type="EMBL" id="OA884114">
    <property type="protein sequence ID" value="CAD7280312.1"/>
    <property type="molecule type" value="Genomic_DNA"/>
</dbReference>
<sequence length="168" mass="18505">MTAALFEGEKACSYKHLSSSAGNNMRTLLYFLVAAFFVIFVSDAYILVPRRCASAEGHQHHDHHHHQQQGHEMSPVDQLFDPVPSKLISQYDPGRMPAFARPAVDVPPLPAPAPLERRGSALAEYDPSRLGPAGRAFMAGCGSPEDCGRRFSNYLGVLLNMMANGRRR</sequence>